<evidence type="ECO:0000313" key="2">
    <source>
        <dbReference type="Proteomes" id="UP000004169"/>
    </source>
</evidence>
<name>H8FWX2_MAGML</name>
<reference evidence="1 2" key="1">
    <citation type="journal article" date="2012" name="J. Bacteriol.">
        <title>Draft Genome Sequence of the Purple Photosynthetic Bacterium Phaeospirillum molischianum DSM120, a Particularly Versatile Bacterium.</title>
        <authorList>
            <person name="Duquesne K."/>
            <person name="Prima V."/>
            <person name="Ji B."/>
            <person name="Rouy Z."/>
            <person name="Medigue C."/>
            <person name="Talla E."/>
            <person name="Sturgis J.N."/>
        </authorList>
    </citation>
    <scope>NUCLEOTIDE SEQUENCE [LARGE SCALE GENOMIC DNA]</scope>
    <source>
        <strain evidence="2">DSM120</strain>
    </source>
</reference>
<dbReference type="EMBL" id="CAHP01000045">
    <property type="protein sequence ID" value="CCG42860.1"/>
    <property type="molecule type" value="Genomic_DNA"/>
</dbReference>
<comment type="caution">
    <text evidence="1">The sequence shown here is derived from an EMBL/GenBank/DDBJ whole genome shotgun (WGS) entry which is preliminary data.</text>
</comment>
<keyword evidence="2" id="KW-1185">Reference proteome</keyword>
<gene>
    <name evidence="1" type="ORF">PHAMO_50005</name>
</gene>
<dbReference type="Proteomes" id="UP000004169">
    <property type="component" value="Unassembled WGS sequence"/>
</dbReference>
<accession>H8FWX2</accession>
<organism evidence="1 2">
    <name type="scientific">Magnetospirillum molischianum DSM 120</name>
    <dbReference type="NCBI Taxonomy" id="1150626"/>
    <lineage>
        <taxon>Bacteria</taxon>
        <taxon>Pseudomonadati</taxon>
        <taxon>Pseudomonadota</taxon>
        <taxon>Alphaproteobacteria</taxon>
        <taxon>Rhodospirillales</taxon>
        <taxon>Rhodospirillaceae</taxon>
        <taxon>Magnetospirillum</taxon>
    </lineage>
</organism>
<protein>
    <submittedName>
        <fullName evidence="1">Uncharacterized protein</fullName>
    </submittedName>
</protein>
<sequence length="23" mass="2524">MQAFFNIITSSVYSSATMLNLGQ</sequence>
<dbReference type="AlphaFoldDB" id="H8FWX2"/>
<evidence type="ECO:0000313" key="1">
    <source>
        <dbReference type="EMBL" id="CCG42860.1"/>
    </source>
</evidence>
<proteinExistence type="predicted"/>